<dbReference type="CDD" id="cd00586">
    <property type="entry name" value="4HBT"/>
    <property type="match status" value="1"/>
</dbReference>
<dbReference type="SUPFAM" id="SSF54637">
    <property type="entry name" value="Thioesterase/thiol ester dehydrase-isomerase"/>
    <property type="match status" value="1"/>
</dbReference>
<name>A0A1V0AKP7_9ACTN</name>
<organism evidence="2 3">
    <name type="scientific">[Actinomadura] parvosata subsp. kistnae</name>
    <dbReference type="NCBI Taxonomy" id="1909395"/>
    <lineage>
        <taxon>Bacteria</taxon>
        <taxon>Bacillati</taxon>
        <taxon>Actinomycetota</taxon>
        <taxon>Actinomycetes</taxon>
        <taxon>Streptosporangiales</taxon>
        <taxon>Streptosporangiaceae</taxon>
        <taxon>Nonomuraea</taxon>
    </lineage>
</organism>
<keyword evidence="3" id="KW-1185">Reference proteome</keyword>
<evidence type="ECO:0000313" key="3">
    <source>
        <dbReference type="Proteomes" id="UP000190797"/>
    </source>
</evidence>
<evidence type="ECO:0000313" key="2">
    <source>
        <dbReference type="EMBL" id="AQZ70778.1"/>
    </source>
</evidence>
<dbReference type="STRING" id="1909395.BKM31_29915"/>
<dbReference type="InterPro" id="IPR006683">
    <property type="entry name" value="Thioestr_dom"/>
</dbReference>
<dbReference type="AlphaFoldDB" id="A0A1V0AKP7"/>
<accession>A0A1V0AKP7</accession>
<evidence type="ECO:0000259" key="1">
    <source>
        <dbReference type="Pfam" id="PF03061"/>
    </source>
</evidence>
<dbReference type="InterPro" id="IPR029069">
    <property type="entry name" value="HotDog_dom_sf"/>
</dbReference>
<proteinExistence type="predicted"/>
<sequence length="145" mass="15906">MSTPGRTVPVRVHFDELDPWGMLHHSRYAVLLDRAILTFWSEHGADIDPSRSAFKGAMGVVRDLAITYRAPISGICELAVCFWVESVGRSSVVYGFKLLSSDLSVLHAEGRRVDVNIDPGTLTSAPLSEAAREVLMTLHEAPPPH</sequence>
<feature type="domain" description="Thioesterase" evidence="1">
    <location>
        <begin position="21"/>
        <end position="102"/>
    </location>
</feature>
<reference evidence="3" key="1">
    <citation type="journal article" date="2017" name="Med. Chem. Commun.">
        <title>Nonomuraea sp. ATCC 55076 harbours the largest actinomycete chromosome to date and the kistamicin biosynthetic gene cluster.</title>
        <authorList>
            <person name="Nazari B."/>
            <person name="Forneris C.C."/>
            <person name="Gibson M.I."/>
            <person name="Moon K."/>
            <person name="Schramma K.R."/>
            <person name="Seyedsayamdost M.R."/>
        </authorList>
    </citation>
    <scope>NUCLEOTIDE SEQUENCE [LARGE SCALE GENOMIC DNA]</scope>
    <source>
        <strain evidence="3">ATCC 55076</strain>
    </source>
</reference>
<dbReference type="Gene3D" id="3.10.129.10">
    <property type="entry name" value="Hotdog Thioesterase"/>
    <property type="match status" value="1"/>
</dbReference>
<protein>
    <recommendedName>
        <fullName evidence="1">Thioesterase domain-containing protein</fullName>
    </recommendedName>
</protein>
<dbReference type="Pfam" id="PF03061">
    <property type="entry name" value="4HBT"/>
    <property type="match status" value="1"/>
</dbReference>
<dbReference type="KEGG" id="noa:BKM31_29915"/>
<dbReference type="Proteomes" id="UP000190797">
    <property type="component" value="Chromosome"/>
</dbReference>
<gene>
    <name evidence="2" type="ORF">BKM31_29915</name>
</gene>
<dbReference type="EMBL" id="CP017717">
    <property type="protein sequence ID" value="AQZ70778.1"/>
    <property type="molecule type" value="Genomic_DNA"/>
</dbReference>